<protein>
    <recommendedName>
        <fullName evidence="5">Zinc binding protein</fullName>
    </recommendedName>
</protein>
<evidence type="ECO:0000259" key="2">
    <source>
        <dbReference type="Pfam" id="PF08484"/>
    </source>
</evidence>
<dbReference type="InterPro" id="IPR038576">
    <property type="entry name" value="Methyltransf_Zn-bd_dom_put_sf"/>
</dbReference>
<dbReference type="EMBL" id="JABEZU010000002">
    <property type="protein sequence ID" value="NOV97433.1"/>
    <property type="molecule type" value="Genomic_DNA"/>
</dbReference>
<dbReference type="Pfam" id="PF08484">
    <property type="entry name" value="Methyltransf_14"/>
    <property type="match status" value="1"/>
</dbReference>
<dbReference type="Pfam" id="PF08421">
    <property type="entry name" value="Methyltransf_13"/>
    <property type="match status" value="1"/>
</dbReference>
<evidence type="ECO:0008006" key="5">
    <source>
        <dbReference type="Google" id="ProtNLM"/>
    </source>
</evidence>
<accession>A0ABX2A3P2</accession>
<gene>
    <name evidence="3" type="ORF">HDG69_002008</name>
</gene>
<name>A0ABX2A3P2_9MICO</name>
<proteinExistence type="predicted"/>
<feature type="domain" description="C-methyltransferase" evidence="2">
    <location>
        <begin position="223"/>
        <end position="382"/>
    </location>
</feature>
<evidence type="ECO:0000313" key="3">
    <source>
        <dbReference type="EMBL" id="NOV97433.1"/>
    </source>
</evidence>
<dbReference type="Gene3D" id="3.40.50.150">
    <property type="entry name" value="Vaccinia Virus protein VP39"/>
    <property type="match status" value="1"/>
</dbReference>
<dbReference type="InterPro" id="IPR029063">
    <property type="entry name" value="SAM-dependent_MTases_sf"/>
</dbReference>
<dbReference type="Gene3D" id="6.20.50.110">
    <property type="entry name" value="Methyltransferase, zinc-binding domain"/>
    <property type="match status" value="1"/>
</dbReference>
<dbReference type="InterPro" id="IPR013630">
    <property type="entry name" value="Methyltransf_Zn-bd_dom_put"/>
</dbReference>
<dbReference type="InterPro" id="IPR013691">
    <property type="entry name" value="MeTrfase_14"/>
</dbReference>
<evidence type="ECO:0000313" key="4">
    <source>
        <dbReference type="Proteomes" id="UP000757540"/>
    </source>
</evidence>
<comment type="caution">
    <text evidence="3">The sequence shown here is derived from an EMBL/GenBank/DDBJ whole genome shotgun (WGS) entry which is preliminary data.</text>
</comment>
<dbReference type="Gene3D" id="3.40.50.720">
    <property type="entry name" value="NAD(P)-binding Rossmann-like Domain"/>
    <property type="match status" value="1"/>
</dbReference>
<reference evidence="3 4" key="1">
    <citation type="submission" date="2020-05" db="EMBL/GenBank/DDBJ databases">
        <title>Genomic Encyclopedia of Type Strains, Phase III (KMG-III): the genomes of soil and plant-associated and newly described type strains.</title>
        <authorList>
            <person name="Whitman W."/>
        </authorList>
    </citation>
    <scope>NUCLEOTIDE SEQUENCE [LARGE SCALE GENOMIC DNA]</scope>
    <source>
        <strain evidence="3 4">KCTC 19046</strain>
    </source>
</reference>
<organism evidence="3 4">
    <name type="scientific">Isoptericola halotolerans</name>
    <dbReference type="NCBI Taxonomy" id="300560"/>
    <lineage>
        <taxon>Bacteria</taxon>
        <taxon>Bacillati</taxon>
        <taxon>Actinomycetota</taxon>
        <taxon>Actinomycetes</taxon>
        <taxon>Micrococcales</taxon>
        <taxon>Promicromonosporaceae</taxon>
        <taxon>Isoptericola</taxon>
    </lineage>
</organism>
<dbReference type="Proteomes" id="UP000757540">
    <property type="component" value="Unassembled WGS sequence"/>
</dbReference>
<feature type="domain" description="Methyltransferase putative zinc binding" evidence="1">
    <location>
        <begin position="18"/>
        <end position="70"/>
    </location>
</feature>
<dbReference type="SUPFAM" id="SSF53335">
    <property type="entry name" value="S-adenosyl-L-methionine-dependent methyltransferases"/>
    <property type="match status" value="1"/>
</dbReference>
<keyword evidence="4" id="KW-1185">Reference proteome</keyword>
<evidence type="ECO:0000259" key="1">
    <source>
        <dbReference type="Pfam" id="PF08421"/>
    </source>
</evidence>
<dbReference type="RefSeq" id="WP_171783645.1">
    <property type="nucleotide sequence ID" value="NZ_BAAAML010000006.1"/>
</dbReference>
<sequence>MTDSPPADDRSPRATWSCRWCAARSGEVVLDLGRQPAADRFPSVGETEPDPLHELRMVLCGRCGLAQLEDDPTGAEEPRGVEPVALVEQAQDAVADLVAAGWVAAGSRVTEYGSPHGGSWLGPVAAAVPAVTIVGDGVADLVIDSLGLMHEPDVRAAWDRRVGRLAPDGVLALHVHPLSTILRDGTWNALRHGHYAYFSLTVLVAMARSSGLVPVGLWDYPLYGGTQVLTLARHGSRPAAAATAAERVVAELTLDVRSGVCRAEALRDLDRHVGASTTALRAWLDAQPGPVVGYGAASRAVALLAAAGVTSSDVEVVVDASPAKRGRAMPGRADGRVPIVGPEELDRLRPDRVLLLVPDLLDEVRQAYPQVEQHGGRWVVAEPEPRVVPPLTGS</sequence>